<feature type="non-terminal residue" evidence="1">
    <location>
        <position position="1"/>
    </location>
</feature>
<comment type="caution">
    <text evidence="1">The sequence shown here is derived from an EMBL/GenBank/DDBJ whole genome shotgun (WGS) entry which is preliminary data.</text>
</comment>
<organism evidence="1 2">
    <name type="scientific">Racocetra persica</name>
    <dbReference type="NCBI Taxonomy" id="160502"/>
    <lineage>
        <taxon>Eukaryota</taxon>
        <taxon>Fungi</taxon>
        <taxon>Fungi incertae sedis</taxon>
        <taxon>Mucoromycota</taxon>
        <taxon>Glomeromycotina</taxon>
        <taxon>Glomeromycetes</taxon>
        <taxon>Diversisporales</taxon>
        <taxon>Gigasporaceae</taxon>
        <taxon>Racocetra</taxon>
    </lineage>
</organism>
<proteinExistence type="predicted"/>
<gene>
    <name evidence="1" type="ORF">RPERSI_LOCUS6420</name>
</gene>
<keyword evidence="2" id="KW-1185">Reference proteome</keyword>
<name>A0ACA9MXY7_9GLOM</name>
<accession>A0ACA9MXY7</accession>
<reference evidence="1" key="1">
    <citation type="submission" date="2021-06" db="EMBL/GenBank/DDBJ databases">
        <authorList>
            <person name="Kallberg Y."/>
            <person name="Tangrot J."/>
            <person name="Rosling A."/>
        </authorList>
    </citation>
    <scope>NUCLEOTIDE SEQUENCE</scope>
    <source>
        <strain evidence="1">MA461A</strain>
    </source>
</reference>
<protein>
    <submittedName>
        <fullName evidence="1">3229_t:CDS:1</fullName>
    </submittedName>
</protein>
<dbReference type="Proteomes" id="UP000789920">
    <property type="component" value="Unassembled WGS sequence"/>
</dbReference>
<dbReference type="EMBL" id="CAJVQC010010229">
    <property type="protein sequence ID" value="CAG8613968.1"/>
    <property type="molecule type" value="Genomic_DNA"/>
</dbReference>
<evidence type="ECO:0000313" key="2">
    <source>
        <dbReference type="Proteomes" id="UP000789920"/>
    </source>
</evidence>
<evidence type="ECO:0000313" key="1">
    <source>
        <dbReference type="EMBL" id="CAG8613968.1"/>
    </source>
</evidence>
<sequence>FSEHSTQILLPTYKQLLDKSEKSLSSFQKLDCTICNPDIKDYYSISTRILELNRKLLGKIILTPQGKKSLSQGRIVIINNSSYRNIVGTILKPSSAKNEKSFLVFMLLGDNMLNAEKAPLPVTRVFIPDVNTCFGEIKSLHYTDLAIITKSVIKLDPEALIERDLHVTTRITQELWRYAMETQTAGIIENEWTKIKDFEFQKNLAEKNELMNKLLNFQCNICPDFTEHYGHVHDERLLELNHEGLRSFMLNQNLALLPDYTRRTKVLEKLQHIDQYGTVQLKGRVACEINSADELVLTELIFENAFADYDYSEIVALLSCFIFQEKLEGKPELIPKLDEGRQKICDFAQKVYEVQKQFYEWSRGKDFIYIKGLTEVMEGSIVRCITRLDETCREVKDAAKIVGNLSLCKKMEEAQSSIKRDIIFAKSLVRSDKILILKF</sequence>